<reference evidence="3" key="2">
    <citation type="submission" date="2013-04" db="EMBL/GenBank/DDBJ databases">
        <title>Genomic mechanisms accounting for the adaptation to parasitism in nematode-trapping fungi.</title>
        <authorList>
            <person name="Ahren D.G."/>
        </authorList>
    </citation>
    <scope>NUCLEOTIDE SEQUENCE [LARGE SCALE GENOMIC DNA]</scope>
    <source>
        <strain evidence="3">CBS 200.50</strain>
    </source>
</reference>
<feature type="signal peptide" evidence="1">
    <location>
        <begin position="1"/>
        <end position="21"/>
    </location>
</feature>
<name>S8A301_DACHA</name>
<comment type="caution">
    <text evidence="2">The sequence shown here is derived from an EMBL/GenBank/DDBJ whole genome shotgun (WGS) entry which is preliminary data.</text>
</comment>
<evidence type="ECO:0000256" key="1">
    <source>
        <dbReference type="SAM" id="SignalP"/>
    </source>
</evidence>
<protein>
    <submittedName>
        <fullName evidence="2">Uncharacterized protein</fullName>
    </submittedName>
</protein>
<reference evidence="2 3" key="1">
    <citation type="journal article" date="2013" name="PLoS Genet.">
        <title>Genomic mechanisms accounting for the adaptation to parasitism in nematode-trapping fungi.</title>
        <authorList>
            <person name="Meerupati T."/>
            <person name="Andersson K.M."/>
            <person name="Friman E."/>
            <person name="Kumar D."/>
            <person name="Tunlid A."/>
            <person name="Ahren D."/>
        </authorList>
    </citation>
    <scope>NUCLEOTIDE SEQUENCE [LARGE SCALE GENOMIC DNA]</scope>
    <source>
        <strain evidence="2 3">CBS 200.50</strain>
    </source>
</reference>
<dbReference type="OrthoDB" id="10603042at2759"/>
<evidence type="ECO:0000313" key="2">
    <source>
        <dbReference type="EMBL" id="EPS35536.1"/>
    </source>
</evidence>
<dbReference type="AlphaFoldDB" id="S8A301"/>
<dbReference type="Proteomes" id="UP000015100">
    <property type="component" value="Unassembled WGS sequence"/>
</dbReference>
<dbReference type="HOGENOM" id="CLU_1199783_0_0_1"/>
<sequence>MKIEIAQTLSVVALLSSTATAFSVPDSYIGVVRRGGGFVNSTTPVVPGFMPPKSLNSTVKATPGGRNTTLPALLRIRAAKLSNSTVKFSNSSDTISIKAAADPLIPTELADLLPTGKQTGTDLKKSAILALAALPGGTTKRIKFLKTVPQTFWDQLADLENKINDASANGGKPDQSLLNQDENAWIALFNDQAPDVTKLPTNAPKPESFSPEMIALATDIQSILTKLRGSK</sequence>
<keyword evidence="3" id="KW-1185">Reference proteome</keyword>
<keyword evidence="1" id="KW-0732">Signal</keyword>
<proteinExistence type="predicted"/>
<accession>S8A301</accession>
<dbReference type="EMBL" id="AQGS01001127">
    <property type="protein sequence ID" value="EPS35536.1"/>
    <property type="molecule type" value="Genomic_DNA"/>
</dbReference>
<evidence type="ECO:0000313" key="3">
    <source>
        <dbReference type="Proteomes" id="UP000015100"/>
    </source>
</evidence>
<gene>
    <name evidence="2" type="ORF">H072_11121</name>
</gene>
<feature type="chain" id="PRO_5004560167" evidence="1">
    <location>
        <begin position="22"/>
        <end position="231"/>
    </location>
</feature>
<organism evidence="2 3">
    <name type="scientific">Dactylellina haptotyla (strain CBS 200.50)</name>
    <name type="common">Nematode-trapping fungus</name>
    <name type="synonym">Monacrosporium haptotylum</name>
    <dbReference type="NCBI Taxonomy" id="1284197"/>
    <lineage>
        <taxon>Eukaryota</taxon>
        <taxon>Fungi</taxon>
        <taxon>Dikarya</taxon>
        <taxon>Ascomycota</taxon>
        <taxon>Pezizomycotina</taxon>
        <taxon>Orbiliomycetes</taxon>
        <taxon>Orbiliales</taxon>
        <taxon>Orbiliaceae</taxon>
        <taxon>Dactylellina</taxon>
    </lineage>
</organism>